<evidence type="ECO:0000256" key="1">
    <source>
        <dbReference type="ARBA" id="ARBA00022512"/>
    </source>
</evidence>
<feature type="transmembrane region" description="Helical" evidence="5">
    <location>
        <begin position="506"/>
        <end position="529"/>
    </location>
</feature>
<feature type="domain" description="Gram-positive pilin backbone subunit 2 Cna-B-like" evidence="8">
    <location>
        <begin position="222"/>
        <end position="344"/>
    </location>
</feature>
<gene>
    <name evidence="10" type="ORF">GFD21_09765</name>
</gene>
<dbReference type="InterPro" id="IPR041033">
    <property type="entry name" value="SpaA_PFL_dom_1"/>
</dbReference>
<comment type="caution">
    <text evidence="10">The sequence shown here is derived from an EMBL/GenBank/DDBJ whole genome shotgun (WGS) entry which is preliminary data.</text>
</comment>
<dbReference type="Proteomes" id="UP000483293">
    <property type="component" value="Unassembled WGS sequence"/>
</dbReference>
<dbReference type="InterPro" id="IPR026466">
    <property type="entry name" value="Fim_isopep_form_D2_dom"/>
</dbReference>
<feature type="signal peptide" evidence="6">
    <location>
        <begin position="1"/>
        <end position="31"/>
    </location>
</feature>
<keyword evidence="11" id="KW-1185">Reference proteome</keyword>
<feature type="domain" description="Gram-positive cocci surface proteins LPxTG" evidence="7">
    <location>
        <begin position="495"/>
        <end position="534"/>
    </location>
</feature>
<evidence type="ECO:0000256" key="4">
    <source>
        <dbReference type="ARBA" id="ARBA00023088"/>
    </source>
</evidence>
<dbReference type="Gene3D" id="2.60.40.10">
    <property type="entry name" value="Immunoglobulins"/>
    <property type="match status" value="1"/>
</dbReference>
<evidence type="ECO:0000256" key="3">
    <source>
        <dbReference type="ARBA" id="ARBA00022729"/>
    </source>
</evidence>
<evidence type="ECO:0000313" key="11">
    <source>
        <dbReference type="Proteomes" id="UP000483293"/>
    </source>
</evidence>
<name>A0A6L9SW04_9BIFI</name>
<keyword evidence="2" id="KW-0964">Secreted</keyword>
<dbReference type="NCBIfam" id="NF033902">
    <property type="entry name" value="iso_D2_wall_anc"/>
    <property type="match status" value="1"/>
</dbReference>
<evidence type="ECO:0000256" key="6">
    <source>
        <dbReference type="SAM" id="SignalP"/>
    </source>
</evidence>
<evidence type="ECO:0000259" key="7">
    <source>
        <dbReference type="Pfam" id="PF00746"/>
    </source>
</evidence>
<dbReference type="GO" id="GO:0005975">
    <property type="term" value="P:carbohydrate metabolic process"/>
    <property type="evidence" value="ECO:0007669"/>
    <property type="project" value="UniProtKB-ARBA"/>
</dbReference>
<evidence type="ECO:0000259" key="8">
    <source>
        <dbReference type="Pfam" id="PF16569"/>
    </source>
</evidence>
<evidence type="ECO:0000259" key="9">
    <source>
        <dbReference type="Pfam" id="PF17802"/>
    </source>
</evidence>
<keyword evidence="5" id="KW-0812">Transmembrane</keyword>
<dbReference type="Gene3D" id="2.60.40.740">
    <property type="match status" value="1"/>
</dbReference>
<dbReference type="AlphaFoldDB" id="A0A6L9SW04"/>
<dbReference type="Pfam" id="PF00746">
    <property type="entry name" value="Gram_pos_anchor"/>
    <property type="match status" value="1"/>
</dbReference>
<evidence type="ECO:0000256" key="5">
    <source>
        <dbReference type="SAM" id="Phobius"/>
    </source>
</evidence>
<dbReference type="InterPro" id="IPR048052">
    <property type="entry name" value="FM1-like"/>
</dbReference>
<evidence type="ECO:0000256" key="2">
    <source>
        <dbReference type="ARBA" id="ARBA00022525"/>
    </source>
</evidence>
<feature type="domain" description="SpaA-like prealbumin fold" evidence="9">
    <location>
        <begin position="368"/>
        <end position="465"/>
    </location>
</feature>
<evidence type="ECO:0000313" key="10">
    <source>
        <dbReference type="EMBL" id="NEG56033.1"/>
    </source>
</evidence>
<keyword evidence="3 6" id="KW-0732">Signal</keyword>
<keyword evidence="4" id="KW-0572">Peptidoglycan-anchor</keyword>
<protein>
    <submittedName>
        <fullName evidence="10">SpaH/EbpB family LPXTG-anchored major pilin</fullName>
    </submittedName>
</protein>
<proteinExistence type="predicted"/>
<dbReference type="InterPro" id="IPR013783">
    <property type="entry name" value="Ig-like_fold"/>
</dbReference>
<dbReference type="Pfam" id="PF16569">
    <property type="entry name" value="GramPos_pilinBB"/>
    <property type="match status" value="1"/>
</dbReference>
<dbReference type="InterPro" id="IPR032334">
    <property type="entry name" value="GramPos_pilinBB"/>
</dbReference>
<organism evidence="10 11">
    <name type="scientific">Bifidobacterium platyrrhinorum</name>
    <dbReference type="NCBI Taxonomy" id="2661628"/>
    <lineage>
        <taxon>Bacteria</taxon>
        <taxon>Bacillati</taxon>
        <taxon>Actinomycetota</taxon>
        <taxon>Actinomycetes</taxon>
        <taxon>Bifidobacteriales</taxon>
        <taxon>Bifidobacteriaceae</taxon>
        <taxon>Bifidobacterium</taxon>
    </lineage>
</organism>
<keyword evidence="5" id="KW-1133">Transmembrane helix</keyword>
<reference evidence="10 11" key="1">
    <citation type="submission" date="2019-10" db="EMBL/GenBank/DDBJ databases">
        <title>Bifidobacterium from non-human primates.</title>
        <authorList>
            <person name="Modesto M."/>
        </authorList>
    </citation>
    <scope>NUCLEOTIDE SEQUENCE [LARGE SCALE GENOMIC DNA]</scope>
    <source>
        <strain evidence="10 11">SMA15</strain>
    </source>
</reference>
<feature type="chain" id="PRO_5026944476" evidence="6">
    <location>
        <begin position="32"/>
        <end position="539"/>
    </location>
</feature>
<keyword evidence="1" id="KW-0134">Cell wall</keyword>
<dbReference type="Pfam" id="PF17802">
    <property type="entry name" value="SpaA"/>
    <property type="match status" value="1"/>
</dbReference>
<accession>A0A6L9SW04</accession>
<dbReference type="EMBL" id="WHZV01000010">
    <property type="protein sequence ID" value="NEG56033.1"/>
    <property type="molecule type" value="Genomic_DNA"/>
</dbReference>
<dbReference type="NCBIfam" id="TIGR04226">
    <property type="entry name" value="RrgB_K2N_iso_D2"/>
    <property type="match status" value="1"/>
</dbReference>
<dbReference type="RefSeq" id="WP_163197792.1">
    <property type="nucleotide sequence ID" value="NZ_WHZV01000010.1"/>
</dbReference>
<sequence>MNSLIKKVAAGVLAAATMLGIAGLGASTANADGAANTTGTLTVTSTNAAFEGKSVNAYQMFKGEPSADGQNATYTLVNNWDAFFKAKATEFGLDVTDANVSEKAYEYVYSLKDKNGGKDLAEFATKASNWAKDGTHNIATAVTPAPKAEASNGKYVATFTNLPLGYYVVSPEAGSTSSSRHTDAMLVNVTSTSKPTNIDLKSEYPTVDKTIDSDKKGDSAQIGSTVNFQLKSKVPDTSEYDNYTFKIVDTLSQGLDYNNDVKVTVGTGDDATELGTGDFTPTYNNRTLTIDLSTYVKTDNDTKAGKAILVKYSATLNKDAFVGTPSGDDKGNFNSAKVQYSNGPSEENIGESTPSETHSYTFNFNLKKFYKNDQNEDKALEGAKFQLLSSDKTTAISLVAKSDNVYRPAATSDADADKVTEVETPASGNIEFTGLKEGTYYLQETFAPNGFNKLSDPVEVKIVADIDQTTGALKGWTVNGSAPSETVKIPVVSIENKKGALLPNTGGMGTVLFTVFGVAIVALGAAWYVKSNRKSRHAA</sequence>
<dbReference type="NCBIfam" id="TIGR01167">
    <property type="entry name" value="LPXTG_anchor"/>
    <property type="match status" value="1"/>
</dbReference>
<dbReference type="InterPro" id="IPR019931">
    <property type="entry name" value="LPXTG_anchor"/>
</dbReference>
<keyword evidence="5" id="KW-0472">Membrane</keyword>